<dbReference type="OrthoDB" id="3269282at2759"/>
<sequence length="529" mass="56693">MSATMTAMAPTSSTINSLTLSTSSGDTDSNANRVVRFDSECVLIPEKRRRRMLTKSLTLPVPLWKRRSSQLSDTESAEDPSSPTTPTAVEDSHVVIKVPIPSFMVRASRSPSSASSSPQPLSPCLVHRSPSSASTSPSSSSSISRKLSSSSSHKKKDRSIVTVPLRACCPDCVPITEECLREGDHWQVKFSRGARRRRSASLDETSTFALGRNSPTLDLIGFNGRAAASTADEDASPSTDVPDLPTTRPRLTITVDEVDKRRRSLDLVSDEDFRRIMSSVSNRSNEPWLPPSSNGSPSSRCFRREYPLSNNNELSPNLLSRQTARASPIQEEDEDQLFPLPSPRRTPSASPSSSLNLDPSPKVSPAPSPLSSTRSTPAPSPTGSTSCLGASLVKTGTAAPPDEPILDPSLRRKTPKPQDPTSDMAPRITAKDLNDQDSPLHHNVPPLPVAYTPQCIPTLSPITSSPDSPKANSPSNRAKKPSFSLPFLKAGADALKGAGSDVLKGRRSIIPTFALPVSYTSGLTVAVFV</sequence>
<dbReference type="Proteomes" id="UP000242287">
    <property type="component" value="Unassembled WGS sequence"/>
</dbReference>
<name>A0A2A9NJ15_9AGAR</name>
<feature type="compositionally biased region" description="Low complexity" evidence="1">
    <location>
        <begin position="129"/>
        <end position="151"/>
    </location>
</feature>
<keyword evidence="3" id="KW-1185">Reference proteome</keyword>
<feature type="region of interest" description="Disordered" evidence="1">
    <location>
        <begin position="458"/>
        <end position="480"/>
    </location>
</feature>
<feature type="compositionally biased region" description="Low complexity" evidence="1">
    <location>
        <begin position="343"/>
        <end position="361"/>
    </location>
</feature>
<feature type="compositionally biased region" description="Low complexity" evidence="1">
    <location>
        <begin position="1"/>
        <end position="29"/>
    </location>
</feature>
<feature type="compositionally biased region" description="Polar residues" evidence="1">
    <location>
        <begin position="458"/>
        <end position="476"/>
    </location>
</feature>
<organism evidence="2 3">
    <name type="scientific">Amanita thiersii Skay4041</name>
    <dbReference type="NCBI Taxonomy" id="703135"/>
    <lineage>
        <taxon>Eukaryota</taxon>
        <taxon>Fungi</taxon>
        <taxon>Dikarya</taxon>
        <taxon>Basidiomycota</taxon>
        <taxon>Agaricomycotina</taxon>
        <taxon>Agaricomycetes</taxon>
        <taxon>Agaricomycetidae</taxon>
        <taxon>Agaricales</taxon>
        <taxon>Pluteineae</taxon>
        <taxon>Amanitaceae</taxon>
        <taxon>Amanita</taxon>
    </lineage>
</organism>
<feature type="region of interest" description="Disordered" evidence="1">
    <location>
        <begin position="1"/>
        <end position="31"/>
    </location>
</feature>
<feature type="compositionally biased region" description="Low complexity" evidence="1">
    <location>
        <begin position="307"/>
        <end position="320"/>
    </location>
</feature>
<dbReference type="STRING" id="703135.A0A2A9NJ15"/>
<feature type="region of interest" description="Disordered" evidence="1">
    <location>
        <begin position="282"/>
        <end position="427"/>
    </location>
</feature>
<evidence type="ECO:0000313" key="2">
    <source>
        <dbReference type="EMBL" id="PFH48281.1"/>
    </source>
</evidence>
<feature type="compositionally biased region" description="Polar residues" evidence="1">
    <location>
        <begin position="282"/>
        <end position="299"/>
    </location>
</feature>
<proteinExistence type="predicted"/>
<evidence type="ECO:0000313" key="3">
    <source>
        <dbReference type="Proteomes" id="UP000242287"/>
    </source>
</evidence>
<feature type="compositionally biased region" description="Low complexity" evidence="1">
    <location>
        <begin position="108"/>
        <end position="118"/>
    </location>
</feature>
<feature type="compositionally biased region" description="Low complexity" evidence="1">
    <location>
        <begin position="369"/>
        <end position="386"/>
    </location>
</feature>
<feature type="region of interest" description="Disordered" evidence="1">
    <location>
        <begin position="108"/>
        <end position="156"/>
    </location>
</feature>
<reference evidence="2 3" key="1">
    <citation type="submission" date="2014-02" db="EMBL/GenBank/DDBJ databases">
        <title>Transposable element dynamics among asymbiotic and ectomycorrhizal Amanita fungi.</title>
        <authorList>
            <consortium name="DOE Joint Genome Institute"/>
            <person name="Hess J."/>
            <person name="Skrede I."/>
            <person name="Wolfe B."/>
            <person name="LaButti K."/>
            <person name="Ohm R.A."/>
            <person name="Grigoriev I.V."/>
            <person name="Pringle A."/>
        </authorList>
    </citation>
    <scope>NUCLEOTIDE SEQUENCE [LARGE SCALE GENOMIC DNA]</scope>
    <source>
        <strain evidence="2 3">SKay4041</strain>
    </source>
</reference>
<feature type="region of interest" description="Disordered" evidence="1">
    <location>
        <begin position="67"/>
        <end position="93"/>
    </location>
</feature>
<dbReference type="AlphaFoldDB" id="A0A2A9NJ15"/>
<feature type="compositionally biased region" description="Polar residues" evidence="1">
    <location>
        <begin position="69"/>
        <end position="87"/>
    </location>
</feature>
<evidence type="ECO:0000256" key="1">
    <source>
        <dbReference type="SAM" id="MobiDB-lite"/>
    </source>
</evidence>
<protein>
    <submittedName>
        <fullName evidence="2">Uncharacterized protein</fullName>
    </submittedName>
</protein>
<accession>A0A2A9NJ15</accession>
<feature type="region of interest" description="Disordered" evidence="1">
    <location>
        <begin position="228"/>
        <end position="248"/>
    </location>
</feature>
<gene>
    <name evidence="2" type="ORF">AMATHDRAFT_5950</name>
</gene>
<dbReference type="EMBL" id="KZ302069">
    <property type="protein sequence ID" value="PFH48281.1"/>
    <property type="molecule type" value="Genomic_DNA"/>
</dbReference>